<accession>A0A0K8NVI3</accession>
<evidence type="ECO:0000259" key="6">
    <source>
        <dbReference type="Pfam" id="PF01593"/>
    </source>
</evidence>
<evidence type="ECO:0000256" key="5">
    <source>
        <dbReference type="RuleBase" id="RU362075"/>
    </source>
</evidence>
<sequence>MNSTPRTVVVGAGVGGLVSAALLAAAGHEVWVLERAARPGGKLREVSVDGHAMDAGPTVFTMRWVFEELFAELGERLEDRLPMRRAEVLARHAWDAGARLDLPADRAAAADAIGRFAGAAEAARYLAFCDRAQAVYDALERPFLRAPRPSLPALLWRSGWRGLPALARISPFTTLWSALGTWFHDPRLRQLFARYATYCGSSPFRCPATLMLVAHVEREGVWFVEGGLQRLAEALAGLAERQGARLRCGVHVERVLMRDGRVSGVLLQGGEVLAADQVVHAGDAAALPAGLLGPDAARAEPPPPRSLSALTWHLHDTPRGFPLHHHSVFFGPRYRDEFEALDDGRLPADPTVYVCAQDRVDGARRDAAGHDAAPERLMLLVNAPARALAPAEIESCRHATWDRLRRCGLLLPTDTPAVTTTPSDFARRFPGSQGAIYGAPSHGWRASFTRPGSTGPLPGLVLAGGTVHPGPGVPMAALSGRLAAAHCLSQARRVSTTGWRPTPMPGGTSTR</sequence>
<dbReference type="EMBL" id="BBYR01000007">
    <property type="protein sequence ID" value="GAP34406.1"/>
    <property type="molecule type" value="Genomic_DNA"/>
</dbReference>
<dbReference type="SUPFAM" id="SSF51905">
    <property type="entry name" value="FAD/NAD(P)-binding domain"/>
    <property type="match status" value="1"/>
</dbReference>
<dbReference type="AlphaFoldDB" id="A0A0K8NVI3"/>
<evidence type="ECO:0000256" key="2">
    <source>
        <dbReference type="ARBA" id="ARBA00006046"/>
    </source>
</evidence>
<dbReference type="Pfam" id="PF01593">
    <property type="entry name" value="Amino_oxidase"/>
    <property type="match status" value="1"/>
</dbReference>
<dbReference type="InterPro" id="IPR014105">
    <property type="entry name" value="Carotenoid/retinoid_OxRdtase"/>
</dbReference>
<dbReference type="NCBIfam" id="TIGR02734">
    <property type="entry name" value="crtI_fam"/>
    <property type="match status" value="1"/>
</dbReference>
<comment type="similarity">
    <text evidence="2 5">Belongs to the carotenoid/retinoid oxidoreductase family.</text>
</comment>
<dbReference type="GO" id="GO:0016491">
    <property type="term" value="F:oxidoreductase activity"/>
    <property type="evidence" value="ECO:0007669"/>
    <property type="project" value="UniProtKB-KW"/>
</dbReference>
<dbReference type="GO" id="GO:0016117">
    <property type="term" value="P:carotenoid biosynthetic process"/>
    <property type="evidence" value="ECO:0007669"/>
    <property type="project" value="UniProtKB-KW"/>
</dbReference>
<evidence type="ECO:0000313" key="8">
    <source>
        <dbReference type="Proteomes" id="UP000037660"/>
    </source>
</evidence>
<proteinExistence type="inferred from homology"/>
<dbReference type="Gene3D" id="3.50.50.60">
    <property type="entry name" value="FAD/NAD(P)-binding domain"/>
    <property type="match status" value="2"/>
</dbReference>
<dbReference type="PANTHER" id="PTHR43734:SF7">
    <property type="entry name" value="4,4'-DIAPONEUROSPORENE OXYGENASE"/>
    <property type="match status" value="1"/>
</dbReference>
<dbReference type="InterPro" id="IPR036188">
    <property type="entry name" value="FAD/NAD-bd_sf"/>
</dbReference>
<dbReference type="PANTHER" id="PTHR43734">
    <property type="entry name" value="PHYTOENE DESATURASE"/>
    <property type="match status" value="1"/>
</dbReference>
<gene>
    <name evidence="7" type="ORF">ISF6_4581</name>
</gene>
<dbReference type="EC" id="1.14.99.-" evidence="7"/>
<comment type="caution">
    <text evidence="7">The sequence shown here is derived from an EMBL/GenBank/DDBJ whole genome shotgun (WGS) entry which is preliminary data.</text>
</comment>
<evidence type="ECO:0000256" key="1">
    <source>
        <dbReference type="ARBA" id="ARBA00004829"/>
    </source>
</evidence>
<dbReference type="InterPro" id="IPR002937">
    <property type="entry name" value="Amino_oxidase"/>
</dbReference>
<dbReference type="RefSeq" id="WP_054018533.1">
    <property type="nucleotide sequence ID" value="NZ_BBYR01000007.1"/>
</dbReference>
<dbReference type="InterPro" id="IPR054841">
    <property type="entry name" value="carotdesatCrtD"/>
</dbReference>
<evidence type="ECO:0000256" key="4">
    <source>
        <dbReference type="ARBA" id="ARBA00023002"/>
    </source>
</evidence>
<name>A0A0K8NVI3_PISS1</name>
<dbReference type="OrthoDB" id="9774675at2"/>
<dbReference type="NCBIfam" id="NF045637">
    <property type="entry name" value="carotdesatCrtDProt"/>
    <property type="match status" value="1"/>
</dbReference>
<keyword evidence="8" id="KW-1185">Reference proteome</keyword>
<keyword evidence="4 5" id="KW-0560">Oxidoreductase</keyword>
<keyword evidence="3 5" id="KW-0125">Carotenoid biosynthesis</keyword>
<comment type="pathway">
    <text evidence="1 5">Carotenoid biosynthesis.</text>
</comment>
<organism evidence="7 8">
    <name type="scientific">Piscinibacter sakaiensis</name>
    <name type="common">Ideonella sakaiensis</name>
    <dbReference type="NCBI Taxonomy" id="1547922"/>
    <lineage>
        <taxon>Bacteria</taxon>
        <taxon>Pseudomonadati</taxon>
        <taxon>Pseudomonadota</taxon>
        <taxon>Betaproteobacteria</taxon>
        <taxon>Burkholderiales</taxon>
        <taxon>Sphaerotilaceae</taxon>
        <taxon>Piscinibacter</taxon>
    </lineage>
</organism>
<dbReference type="STRING" id="1547922.ISF6_4581"/>
<dbReference type="Proteomes" id="UP000037660">
    <property type="component" value="Unassembled WGS sequence"/>
</dbReference>
<evidence type="ECO:0000256" key="3">
    <source>
        <dbReference type="ARBA" id="ARBA00022746"/>
    </source>
</evidence>
<evidence type="ECO:0000313" key="7">
    <source>
        <dbReference type="EMBL" id="GAP34406.1"/>
    </source>
</evidence>
<protein>
    <submittedName>
        <fullName evidence="7">Methoxyneurosporene dehydrogenase</fullName>
        <ecNumber evidence="7">1.14.99.-</ecNumber>
    </submittedName>
</protein>
<feature type="domain" description="Amine oxidase" evidence="6">
    <location>
        <begin position="15"/>
        <end position="487"/>
    </location>
</feature>
<reference evidence="7 8" key="2">
    <citation type="journal article" date="2016" name="Science">
        <title>A bacterium that degrades and assimilates poly(ethylene terephthalate).</title>
        <authorList>
            <person name="Yoshida S."/>
            <person name="Hiraga K."/>
            <person name="Takehana T."/>
            <person name="Taniguchi I."/>
            <person name="Yamaji H."/>
            <person name="Maeda Y."/>
            <person name="Toyohara K."/>
            <person name="Miyamoto K."/>
            <person name="Kimura Y."/>
            <person name="Oda K."/>
        </authorList>
    </citation>
    <scope>NUCLEOTIDE SEQUENCE [LARGE SCALE GENOMIC DNA]</scope>
    <source>
        <strain evidence="8">NBRC 110686 / TISTR 2288 / 201-F6</strain>
    </source>
</reference>
<reference evidence="8" key="1">
    <citation type="submission" date="2015-07" db="EMBL/GenBank/DDBJ databases">
        <title>Discovery of a poly(ethylene terephthalate assimilation.</title>
        <authorList>
            <person name="Yoshida S."/>
            <person name="Hiraga K."/>
            <person name="Takehana T."/>
            <person name="Taniguchi I."/>
            <person name="Yamaji H."/>
            <person name="Maeda Y."/>
            <person name="Toyohara K."/>
            <person name="Miyamoto K."/>
            <person name="Kimura Y."/>
            <person name="Oda K."/>
        </authorList>
    </citation>
    <scope>NUCLEOTIDE SEQUENCE [LARGE SCALE GENOMIC DNA]</scope>
    <source>
        <strain evidence="8">NBRC 110686 / TISTR 2288 / 201-F6</strain>
    </source>
</reference>